<evidence type="ECO:0000256" key="1">
    <source>
        <dbReference type="SAM" id="MobiDB-lite"/>
    </source>
</evidence>
<accession>A0A9K3D6A1</accession>
<dbReference type="Proteomes" id="UP000265618">
    <property type="component" value="Unassembled WGS sequence"/>
</dbReference>
<organism evidence="2 3">
    <name type="scientific">Kipferlia bialata</name>
    <dbReference type="NCBI Taxonomy" id="797122"/>
    <lineage>
        <taxon>Eukaryota</taxon>
        <taxon>Metamonada</taxon>
        <taxon>Carpediemonas-like organisms</taxon>
        <taxon>Kipferlia</taxon>
    </lineage>
</organism>
<evidence type="ECO:0000313" key="2">
    <source>
        <dbReference type="EMBL" id="GIQ89934.1"/>
    </source>
</evidence>
<name>A0A9K3D6A1_9EUKA</name>
<keyword evidence="3" id="KW-1185">Reference proteome</keyword>
<proteinExistence type="predicted"/>
<sequence>MESSPQSGGGAGERQVADEAPREDVFDSVDPAAVSIEWTPPPPPSLSRPLLLLEGVDVLYEVYSAA</sequence>
<feature type="compositionally biased region" description="Basic and acidic residues" evidence="1">
    <location>
        <begin position="15"/>
        <end position="25"/>
    </location>
</feature>
<comment type="caution">
    <text evidence="2">The sequence shown here is derived from an EMBL/GenBank/DDBJ whole genome shotgun (WGS) entry which is preliminary data.</text>
</comment>
<evidence type="ECO:0000313" key="3">
    <source>
        <dbReference type="Proteomes" id="UP000265618"/>
    </source>
</evidence>
<reference evidence="2 3" key="1">
    <citation type="journal article" date="2018" name="PLoS ONE">
        <title>The draft genome of Kipferlia bialata reveals reductive genome evolution in fornicate parasites.</title>
        <authorList>
            <person name="Tanifuji G."/>
            <person name="Takabayashi S."/>
            <person name="Kume K."/>
            <person name="Takagi M."/>
            <person name="Nakayama T."/>
            <person name="Kamikawa R."/>
            <person name="Inagaki Y."/>
            <person name="Hashimoto T."/>
        </authorList>
    </citation>
    <scope>NUCLEOTIDE SEQUENCE [LARGE SCALE GENOMIC DNA]</scope>
    <source>
        <strain evidence="2">NY0173</strain>
    </source>
</reference>
<gene>
    <name evidence="2" type="ORF">KIPB_012552</name>
</gene>
<dbReference type="AlphaFoldDB" id="A0A9K3D6A1"/>
<protein>
    <submittedName>
        <fullName evidence="2">Uncharacterized protein</fullName>
    </submittedName>
</protein>
<feature type="region of interest" description="Disordered" evidence="1">
    <location>
        <begin position="1"/>
        <end position="27"/>
    </location>
</feature>
<dbReference type="EMBL" id="BDIP01005590">
    <property type="protein sequence ID" value="GIQ89934.1"/>
    <property type="molecule type" value="Genomic_DNA"/>
</dbReference>
<feature type="non-terminal residue" evidence="2">
    <location>
        <position position="66"/>
    </location>
</feature>